<name>A0A511JHG2_9CELL</name>
<keyword evidence="2" id="KW-1185">Reference proteome</keyword>
<proteinExistence type="predicted"/>
<dbReference type="EMBL" id="BJWH01000003">
    <property type="protein sequence ID" value="GEL97438.1"/>
    <property type="molecule type" value="Genomic_DNA"/>
</dbReference>
<gene>
    <name evidence="1" type="ORF">CTE05_09850</name>
</gene>
<evidence type="ECO:0008006" key="3">
    <source>
        <dbReference type="Google" id="ProtNLM"/>
    </source>
</evidence>
<reference evidence="1 2" key="1">
    <citation type="submission" date="2019-07" db="EMBL/GenBank/DDBJ databases">
        <title>Whole genome shotgun sequence of Cellulomonas terrae NBRC 100819.</title>
        <authorList>
            <person name="Hosoyama A."/>
            <person name="Uohara A."/>
            <person name="Ohji S."/>
            <person name="Ichikawa N."/>
        </authorList>
    </citation>
    <scope>NUCLEOTIDE SEQUENCE [LARGE SCALE GENOMIC DNA]</scope>
    <source>
        <strain evidence="1 2">NBRC 100819</strain>
    </source>
</reference>
<dbReference type="OrthoDB" id="283948at2"/>
<dbReference type="Proteomes" id="UP000321049">
    <property type="component" value="Unassembled WGS sequence"/>
</dbReference>
<evidence type="ECO:0000313" key="1">
    <source>
        <dbReference type="EMBL" id="GEL97438.1"/>
    </source>
</evidence>
<dbReference type="AlphaFoldDB" id="A0A511JHG2"/>
<organism evidence="1 2">
    <name type="scientific">Cellulomonas terrae</name>
    <dbReference type="NCBI Taxonomy" id="311234"/>
    <lineage>
        <taxon>Bacteria</taxon>
        <taxon>Bacillati</taxon>
        <taxon>Actinomycetota</taxon>
        <taxon>Actinomycetes</taxon>
        <taxon>Micrococcales</taxon>
        <taxon>Cellulomonadaceae</taxon>
        <taxon>Cellulomonas</taxon>
    </lineage>
</organism>
<accession>A0A511JHG2</accession>
<protein>
    <recommendedName>
        <fullName evidence="3">T4 bacteriophage base plate protein</fullName>
    </recommendedName>
</protein>
<comment type="caution">
    <text evidence="1">The sequence shown here is derived from an EMBL/GenBank/DDBJ whole genome shotgun (WGS) entry which is preliminary data.</text>
</comment>
<sequence length="250" mass="26253">MHARAVEVAPAHMTSAHATLTLWEALTSTVPAARGAVVLTARGAAPDVASACDEPLAASAAAALDELRERSGPTLATVLECPACSEVLDVPLDLQALASSARSVDEETDPPERRVPWGAGEVVVRAPTTTDLLDALTAPDPARHLRERCETWPPGAHTTDDVLDEVARAADDLTGLAGATVRSTCPGCDHDVTADVDVVDLLTARVTDQARALLTEVAELAAAYGWSQDAVLAMSPVRRRAYLDLARAEW</sequence>
<dbReference type="RefSeq" id="WP_146844999.1">
    <property type="nucleotide sequence ID" value="NZ_BJWH01000003.1"/>
</dbReference>
<evidence type="ECO:0000313" key="2">
    <source>
        <dbReference type="Proteomes" id="UP000321049"/>
    </source>
</evidence>